<organism evidence="1 2">
    <name type="scientific">Corallococcus carmarthensis</name>
    <dbReference type="NCBI Taxonomy" id="2316728"/>
    <lineage>
        <taxon>Bacteria</taxon>
        <taxon>Pseudomonadati</taxon>
        <taxon>Myxococcota</taxon>
        <taxon>Myxococcia</taxon>
        <taxon>Myxococcales</taxon>
        <taxon>Cystobacterineae</taxon>
        <taxon>Myxococcaceae</taxon>
        <taxon>Corallococcus</taxon>
    </lineage>
</organism>
<protein>
    <submittedName>
        <fullName evidence="1">Uncharacterized protein</fullName>
    </submittedName>
</protein>
<accession>A0A3A8JHY3</accession>
<sequence>MSSPRLSFRARRATRGATLLLVVLLITVLLGLVAGVMAYASSERTRAVTSSRAGQRQGCAESGLQLARGYFGRNYAQWNTFLNAPSVYDPIASPTNPAPANPRTAAGRAPIKTANAALFADLDGDGKDDVYLYIRDNEDEFKPLTPEWNRDNDQQVVVGAICISETMIPRRGDTNQLDPNALAVEGILQYNGGGHAYTAQTAGGTGSGNLNR</sequence>
<dbReference type="EMBL" id="RAWE01000263">
    <property type="protein sequence ID" value="RKG95392.1"/>
    <property type="molecule type" value="Genomic_DNA"/>
</dbReference>
<gene>
    <name evidence="1" type="ORF">D7X32_39190</name>
</gene>
<keyword evidence="2" id="KW-1185">Reference proteome</keyword>
<dbReference type="RefSeq" id="WP_120607632.1">
    <property type="nucleotide sequence ID" value="NZ_RAWE01000263.1"/>
</dbReference>
<dbReference type="Proteomes" id="UP000268313">
    <property type="component" value="Unassembled WGS sequence"/>
</dbReference>
<evidence type="ECO:0000313" key="2">
    <source>
        <dbReference type="Proteomes" id="UP000268313"/>
    </source>
</evidence>
<proteinExistence type="predicted"/>
<name>A0A3A8JHY3_9BACT</name>
<evidence type="ECO:0000313" key="1">
    <source>
        <dbReference type="EMBL" id="RKG95392.1"/>
    </source>
</evidence>
<dbReference type="OrthoDB" id="5512389at2"/>
<dbReference type="AlphaFoldDB" id="A0A3A8JHY3"/>
<reference evidence="2" key="1">
    <citation type="submission" date="2018-09" db="EMBL/GenBank/DDBJ databases">
        <authorList>
            <person name="Livingstone P.G."/>
            <person name="Whitworth D.E."/>
        </authorList>
    </citation>
    <scope>NUCLEOTIDE SEQUENCE [LARGE SCALE GENOMIC DNA]</scope>
    <source>
        <strain evidence="2">CA043D</strain>
    </source>
</reference>
<comment type="caution">
    <text evidence="1">The sequence shown here is derived from an EMBL/GenBank/DDBJ whole genome shotgun (WGS) entry which is preliminary data.</text>
</comment>